<accession>A0A7W6B4D0</accession>
<sequence>MNAMSKIAQDEIAGVVAEPIIDMFEIVDVEYGKAPVVSLPGGCQHVVDACHHKAAVGDTCEFIGVRRLDRLIAILPDSPAMRSQTGDIARNAQHPTVLLDRLGHPKPSAIPQVRLEGAIADLATARLRRPQPLLEIARPNDGALPQLEIAPHEIRPEGSFIRLDEINRTKSAVGILQPVITIVDRDERIGMCGKVQKLFEYLVHTEPCLVALA</sequence>
<name>A0A7W6B4D0_9HYPH</name>
<proteinExistence type="predicted"/>
<gene>
    <name evidence="1" type="ORF">GGQ65_001933</name>
</gene>
<dbReference type="EMBL" id="JACIDG010000004">
    <property type="protein sequence ID" value="MBB3914651.1"/>
    <property type="molecule type" value="Genomic_DNA"/>
</dbReference>
<dbReference type="Proteomes" id="UP000545490">
    <property type="component" value="Unassembled WGS sequence"/>
</dbReference>
<evidence type="ECO:0000313" key="2">
    <source>
        <dbReference type="Proteomes" id="UP000545490"/>
    </source>
</evidence>
<evidence type="ECO:0000313" key="1">
    <source>
        <dbReference type="EMBL" id="MBB3914651.1"/>
    </source>
</evidence>
<comment type="caution">
    <text evidence="1">The sequence shown here is derived from an EMBL/GenBank/DDBJ whole genome shotgun (WGS) entry which is preliminary data.</text>
</comment>
<protein>
    <submittedName>
        <fullName evidence="1">Uncharacterized protein</fullName>
    </submittedName>
</protein>
<organism evidence="1 2">
    <name type="scientific">Rhizobium fabae</name>
    <dbReference type="NCBI Taxonomy" id="573179"/>
    <lineage>
        <taxon>Bacteria</taxon>
        <taxon>Pseudomonadati</taxon>
        <taxon>Pseudomonadota</taxon>
        <taxon>Alphaproteobacteria</taxon>
        <taxon>Hyphomicrobiales</taxon>
        <taxon>Rhizobiaceae</taxon>
        <taxon>Rhizobium/Agrobacterium group</taxon>
        <taxon>Rhizobium</taxon>
    </lineage>
</organism>
<dbReference type="AlphaFoldDB" id="A0A7W6B4D0"/>
<reference evidence="1 2" key="1">
    <citation type="submission" date="2020-08" db="EMBL/GenBank/DDBJ databases">
        <title>Genomic Encyclopedia of Type Strains, Phase IV (KMG-IV): sequencing the most valuable type-strain genomes for metagenomic binning, comparative biology and taxonomic classification.</title>
        <authorList>
            <person name="Goeker M."/>
        </authorList>
    </citation>
    <scope>NUCLEOTIDE SEQUENCE [LARGE SCALE GENOMIC DNA]</scope>
    <source>
        <strain evidence="1 2">DSM 19331</strain>
    </source>
</reference>